<proteinExistence type="predicted"/>
<name>A0A1M6FRJ2_9FLAO</name>
<evidence type="ECO:0000313" key="3">
    <source>
        <dbReference type="Proteomes" id="UP000184335"/>
    </source>
</evidence>
<sequence length="314" mass="35666">MNTRKRFCRMLAAWLLMVMTLALSACRSDEESVPPPTNENNGGGHDTWAKVEFIVREGHFHKDDFHANSGKTPILPKIQKFTFELDANKNIVRKDENGKILQPGESPVVVQAGFWGYSMEINYYNAKGERMNSQFVTKEMLPVHQHFFTTKSFSDLKTGATTDAQGSSYITNLYSYTYRDTDPIDLMKGEFIPGTTQQTQLLNDAVGLKGYFKFTKGSVRFDMKIRFAHLFTPKYANNGTWYPANSPAESLLASGTTDFSQTVPFVVVADFSLDGTPESYEKYVKEIADYYKISPEEVKKYLQTEHDESAGFWM</sequence>
<reference evidence="2 3" key="1">
    <citation type="submission" date="2016-11" db="EMBL/GenBank/DDBJ databases">
        <authorList>
            <person name="Jaros S."/>
            <person name="Januszkiewicz K."/>
            <person name="Wedrychowicz H."/>
        </authorList>
    </citation>
    <scope>NUCLEOTIDE SEQUENCE [LARGE SCALE GENOMIC DNA]</scope>
    <source>
        <strain evidence="2 3">DSM 25479</strain>
    </source>
</reference>
<evidence type="ECO:0000313" key="2">
    <source>
        <dbReference type="EMBL" id="SHJ00249.1"/>
    </source>
</evidence>
<dbReference type="PROSITE" id="PS51257">
    <property type="entry name" value="PROKAR_LIPOPROTEIN"/>
    <property type="match status" value="1"/>
</dbReference>
<dbReference type="OrthoDB" id="1014446at2"/>
<accession>A0A1M6FRJ2</accession>
<keyword evidence="1" id="KW-0732">Signal</keyword>
<organism evidence="2 3">
    <name type="scientific">Cruoricaptor ignavus</name>
    <dbReference type="NCBI Taxonomy" id="1118202"/>
    <lineage>
        <taxon>Bacteria</taxon>
        <taxon>Pseudomonadati</taxon>
        <taxon>Bacteroidota</taxon>
        <taxon>Flavobacteriia</taxon>
        <taxon>Flavobacteriales</taxon>
        <taxon>Weeksellaceae</taxon>
        <taxon>Cruoricaptor</taxon>
    </lineage>
</organism>
<gene>
    <name evidence="2" type="ORF">SAMN05443429_107106</name>
</gene>
<evidence type="ECO:0000256" key="1">
    <source>
        <dbReference type="SAM" id="SignalP"/>
    </source>
</evidence>
<dbReference type="RefSeq" id="WP_073180034.1">
    <property type="nucleotide sequence ID" value="NZ_FQYI01000007.1"/>
</dbReference>
<keyword evidence="3" id="KW-1185">Reference proteome</keyword>
<feature type="chain" id="PRO_5009917484" description="Lipoprotein" evidence="1">
    <location>
        <begin position="25"/>
        <end position="314"/>
    </location>
</feature>
<dbReference type="Proteomes" id="UP000184335">
    <property type="component" value="Unassembled WGS sequence"/>
</dbReference>
<dbReference type="STRING" id="1118202.SAMN05443429_107106"/>
<feature type="signal peptide" evidence="1">
    <location>
        <begin position="1"/>
        <end position="24"/>
    </location>
</feature>
<protein>
    <recommendedName>
        <fullName evidence="4">Lipoprotein</fullName>
    </recommendedName>
</protein>
<evidence type="ECO:0008006" key="4">
    <source>
        <dbReference type="Google" id="ProtNLM"/>
    </source>
</evidence>
<dbReference type="EMBL" id="FQYI01000007">
    <property type="protein sequence ID" value="SHJ00249.1"/>
    <property type="molecule type" value="Genomic_DNA"/>
</dbReference>
<dbReference type="AlphaFoldDB" id="A0A1M6FRJ2"/>